<evidence type="ECO:0000259" key="4">
    <source>
        <dbReference type="PROSITE" id="PS51379"/>
    </source>
</evidence>
<dbReference type="Pfam" id="PF01656">
    <property type="entry name" value="CbiA"/>
    <property type="match status" value="1"/>
</dbReference>
<dbReference type="PANTHER" id="PTHR43534:SF1">
    <property type="entry name" value="4FE-4S CLUSTER CONTAINING PARA FAMILY ATPASE PROTEIN"/>
    <property type="match status" value="1"/>
</dbReference>
<dbReference type="Pfam" id="PF00037">
    <property type="entry name" value="Fer4"/>
    <property type="match status" value="2"/>
</dbReference>
<evidence type="ECO:0000313" key="6">
    <source>
        <dbReference type="Proteomes" id="UP000515909"/>
    </source>
</evidence>
<reference evidence="5 6" key="1">
    <citation type="submission" date="2020-08" db="EMBL/GenBank/DDBJ databases">
        <title>The isolate Caproiciproducens sp. 7D4C2 produces n-caproate at mildly acidic conditions from hexoses: genome and rBOX comparison with related strains and chain-elongating bacteria.</title>
        <authorList>
            <person name="Esquivel-Elizondo S."/>
            <person name="Bagci C."/>
            <person name="Temovska M."/>
            <person name="Jeon B.S."/>
            <person name="Bessarab I."/>
            <person name="Williams R.B.H."/>
            <person name="Huson D.H."/>
            <person name="Angenent L.T."/>
        </authorList>
    </citation>
    <scope>NUCLEOTIDE SEQUENCE [LARGE SCALE GENOMIC DNA]</scope>
    <source>
        <strain evidence="5 6">7D4C2</strain>
    </source>
</reference>
<dbReference type="GO" id="GO:0051536">
    <property type="term" value="F:iron-sulfur cluster binding"/>
    <property type="evidence" value="ECO:0007669"/>
    <property type="project" value="UniProtKB-KW"/>
</dbReference>
<evidence type="ECO:0000256" key="1">
    <source>
        <dbReference type="ARBA" id="ARBA00022723"/>
    </source>
</evidence>
<dbReference type="RefSeq" id="WP_187035041.1">
    <property type="nucleotide sequence ID" value="NZ_CP060286.1"/>
</dbReference>
<dbReference type="PROSITE" id="PS51379">
    <property type="entry name" value="4FE4S_FER_2"/>
    <property type="match status" value="2"/>
</dbReference>
<proteinExistence type="predicted"/>
<dbReference type="InterPro" id="IPR027417">
    <property type="entry name" value="P-loop_NTPase"/>
</dbReference>
<dbReference type="PROSITE" id="PS00198">
    <property type="entry name" value="4FE4S_FER_1"/>
    <property type="match status" value="1"/>
</dbReference>
<dbReference type="GO" id="GO:0005524">
    <property type="term" value="F:ATP binding"/>
    <property type="evidence" value="ECO:0007669"/>
    <property type="project" value="UniProtKB-KW"/>
</dbReference>
<dbReference type="SUPFAM" id="SSF54862">
    <property type="entry name" value="4Fe-4S ferredoxins"/>
    <property type="match status" value="1"/>
</dbReference>
<dbReference type="Proteomes" id="UP000515909">
    <property type="component" value="Chromosome"/>
</dbReference>
<evidence type="ECO:0000313" key="5">
    <source>
        <dbReference type="EMBL" id="QNK39945.1"/>
    </source>
</evidence>
<name>A0A7G8T8K4_9FIRM</name>
<keyword evidence="3" id="KW-0411">Iron-sulfur</keyword>
<dbReference type="Gene3D" id="3.40.50.300">
    <property type="entry name" value="P-loop containing nucleotide triphosphate hydrolases"/>
    <property type="match status" value="1"/>
</dbReference>
<keyword evidence="5" id="KW-0067">ATP-binding</keyword>
<keyword evidence="2" id="KW-0408">Iron</keyword>
<dbReference type="PANTHER" id="PTHR43534">
    <property type="entry name" value="MIND SUPERFAMILY P-LOOP ATPASE CONTAINING AN INSERTED FERREDOXIN DOMAIN"/>
    <property type="match status" value="1"/>
</dbReference>
<dbReference type="SUPFAM" id="SSF52540">
    <property type="entry name" value="P-loop containing nucleoside triphosphate hydrolases"/>
    <property type="match status" value="1"/>
</dbReference>
<dbReference type="CDD" id="cd03110">
    <property type="entry name" value="SIMIBI_bact_arch"/>
    <property type="match status" value="1"/>
</dbReference>
<dbReference type="GO" id="GO:0046872">
    <property type="term" value="F:metal ion binding"/>
    <property type="evidence" value="ECO:0007669"/>
    <property type="project" value="UniProtKB-KW"/>
</dbReference>
<keyword evidence="5" id="KW-0547">Nucleotide-binding</keyword>
<dbReference type="InterPro" id="IPR002586">
    <property type="entry name" value="CobQ/CobB/MinD/ParA_Nub-bd_dom"/>
</dbReference>
<dbReference type="KEGG" id="cfem:HCR03_14700"/>
<dbReference type="InterPro" id="IPR017896">
    <property type="entry name" value="4Fe4S_Fe-S-bd"/>
</dbReference>
<accession>A0A7G8T8K4</accession>
<evidence type="ECO:0000256" key="2">
    <source>
        <dbReference type="ARBA" id="ARBA00023004"/>
    </source>
</evidence>
<dbReference type="InterPro" id="IPR017900">
    <property type="entry name" value="4Fe4S_Fe_S_CS"/>
</dbReference>
<feature type="domain" description="4Fe-4S ferredoxin-type" evidence="4">
    <location>
        <begin position="60"/>
        <end position="89"/>
    </location>
</feature>
<organism evidence="5 6">
    <name type="scientific">Caproicibacter fermentans</name>
    <dbReference type="NCBI Taxonomy" id="2576756"/>
    <lineage>
        <taxon>Bacteria</taxon>
        <taxon>Bacillati</taxon>
        <taxon>Bacillota</taxon>
        <taxon>Clostridia</taxon>
        <taxon>Eubacteriales</taxon>
        <taxon>Acutalibacteraceae</taxon>
        <taxon>Caproicibacter</taxon>
    </lineage>
</organism>
<keyword evidence="1" id="KW-0479">Metal-binding</keyword>
<protein>
    <submittedName>
        <fullName evidence="5">ATP-binding protein</fullName>
    </submittedName>
</protein>
<dbReference type="AlphaFoldDB" id="A0A7G8T8K4"/>
<dbReference type="Gene3D" id="3.30.70.20">
    <property type="match status" value="1"/>
</dbReference>
<sequence length="291" mass="30492">MKQLLILSGKGGTGKTTVAGAFLFLFKANAYADCDVDAPNLHLISHWSSLPQRTDYFGMPKAQIDSDKCIGCGACLSHCRFDAIEAGTPFRVKPFACEGCGVCAAVCPAGAVSMEPTAAGELALYRDDTRVFSTAKLAMGSGTSGKLVTEVKKRMTSAAGDAELAVIDGSPGIGCPVIASISGVDMVLIVAEPSASGISDMERIVKTAETFRTKTAVCVNKADVNPAKTEEIRAFCRAKQIPFAGVIPFDAEAVKAVNSGRSIAELDCPSGRAVRNVYEKVKELLLGGETR</sequence>
<dbReference type="EMBL" id="CP060286">
    <property type="protein sequence ID" value="QNK39945.1"/>
    <property type="molecule type" value="Genomic_DNA"/>
</dbReference>
<feature type="domain" description="4Fe-4S ferredoxin-type" evidence="4">
    <location>
        <begin position="90"/>
        <end position="117"/>
    </location>
</feature>
<gene>
    <name evidence="5" type="ORF">HCR03_14700</name>
</gene>
<evidence type="ECO:0000256" key="3">
    <source>
        <dbReference type="ARBA" id="ARBA00023014"/>
    </source>
</evidence>